<dbReference type="InterPro" id="IPR024535">
    <property type="entry name" value="RHGA/B-epi-like_pectate_lyase"/>
</dbReference>
<feature type="signal peptide" evidence="1">
    <location>
        <begin position="1"/>
        <end position="23"/>
    </location>
</feature>
<dbReference type="InterPro" id="IPR011050">
    <property type="entry name" value="Pectin_lyase_fold/virulence"/>
</dbReference>
<organism evidence="3 4">
    <name type="scientific">Elaphomyces granulatus</name>
    <dbReference type="NCBI Taxonomy" id="519963"/>
    <lineage>
        <taxon>Eukaryota</taxon>
        <taxon>Fungi</taxon>
        <taxon>Dikarya</taxon>
        <taxon>Ascomycota</taxon>
        <taxon>Pezizomycotina</taxon>
        <taxon>Eurotiomycetes</taxon>
        <taxon>Eurotiomycetidae</taxon>
        <taxon>Eurotiales</taxon>
        <taxon>Elaphomycetaceae</taxon>
        <taxon>Elaphomyces</taxon>
    </lineage>
</organism>
<feature type="chain" id="PRO_5012489159" description="Rhamnogalacturonase A/B/Epimerase-like pectate lyase domain-containing protein" evidence="1">
    <location>
        <begin position="24"/>
        <end position="825"/>
    </location>
</feature>
<dbReference type="Gene3D" id="2.160.20.10">
    <property type="entry name" value="Single-stranded right-handed beta-helix, Pectin lyase-like"/>
    <property type="match status" value="2"/>
</dbReference>
<dbReference type="FunFam" id="2.160.20.10:FF:000026">
    <property type="entry name" value="Exo-beta-1,3-glucanase Exg0"/>
    <property type="match status" value="1"/>
</dbReference>
<accession>A0A232LZK8</accession>
<evidence type="ECO:0000256" key="1">
    <source>
        <dbReference type="SAM" id="SignalP"/>
    </source>
</evidence>
<feature type="domain" description="Rhamnogalacturonase A/B/Epimerase-like pectate lyase" evidence="2">
    <location>
        <begin position="106"/>
        <end position="328"/>
    </location>
</feature>
<reference evidence="3 4" key="1">
    <citation type="journal article" date="2015" name="Environ. Microbiol.">
        <title>Metagenome sequence of Elaphomyces granulatus from sporocarp tissue reveals Ascomycota ectomycorrhizal fingerprints of genome expansion and a Proteobacteria-rich microbiome.</title>
        <authorList>
            <person name="Quandt C.A."/>
            <person name="Kohler A."/>
            <person name="Hesse C.N."/>
            <person name="Sharpton T.J."/>
            <person name="Martin F."/>
            <person name="Spatafora J.W."/>
        </authorList>
    </citation>
    <scope>NUCLEOTIDE SEQUENCE [LARGE SCALE GENOMIC DNA]</scope>
    <source>
        <strain evidence="3 4">OSC145934</strain>
    </source>
</reference>
<protein>
    <recommendedName>
        <fullName evidence="2">Rhamnogalacturonase A/B/Epimerase-like pectate lyase domain-containing protein</fullName>
    </recommendedName>
</protein>
<dbReference type="GO" id="GO:0004650">
    <property type="term" value="F:polygalacturonase activity"/>
    <property type="evidence" value="ECO:0007669"/>
    <property type="project" value="InterPro"/>
</dbReference>
<dbReference type="SUPFAM" id="SSF51126">
    <property type="entry name" value="Pectin lyase-like"/>
    <property type="match status" value="2"/>
</dbReference>
<proteinExistence type="predicted"/>
<comment type="caution">
    <text evidence="3">The sequence shown here is derived from an EMBL/GenBank/DDBJ whole genome shotgun (WGS) entry which is preliminary data.</text>
</comment>
<dbReference type="OrthoDB" id="1046782at2759"/>
<evidence type="ECO:0000313" key="3">
    <source>
        <dbReference type="EMBL" id="OXV09595.1"/>
    </source>
</evidence>
<feature type="domain" description="Rhamnogalacturonase A/B/Epimerase-like pectate lyase" evidence="2">
    <location>
        <begin position="459"/>
        <end position="528"/>
    </location>
</feature>
<sequence>MRMGKMHFSTAIITFAILAGATARLFEIPEVVEAVESARHTLSAYFSYDGPTGAAAAFLASVTGKIKIPNLDLTYQAVSDPPYWLADISHQGYAPYSANPATYKVFRSVKDYGAIGDGVADDTAAINRAISDGGRFGPASRQSSTTTPAIVYFPAGTYLINSSIIDYYYTQLIGNPNSPAVIKATSNFTGLGLVDGDQYQNDGQQGWISTNVFYRQIRNLVFDLTAIPPSSAATGIHWPSAQATSIQNVVIRMTQDTGSQHQGLFIENGSGGLISDLTITGGLYGANLGNQQYTIRNLTISNAITGISQIWDWGWTYQGLTISNCTTALSISNGGSNAQLVGSVIVIDSTISGCPVFVNTSWTTNSLPPVAGSLVLENIQLNNVPVAVQGPNGTVLAGSSGSTTVAAWGQGHQYNPSGPTTFQGPLTAAQRPSGLVVGGSSRYYTKSKPQYESLPATSFISIRRAGAKGDGSTDDTSIIQSALIQSAALGGIVFFDFGIYRITDTLYVPPGSRVVGESYPVILASGNLWSDIQKPYPVVQVGRGADAGTVEWSDIVIGTQGSTPGAVLIEWNLAASVGAGMWEVHTRIGGFTGSNLQVSQCPISAPVSSTCEAAYMSMHITRTATNVYLENCWFWTADHDLDNASNLQISIYTGRGLLVEGNNIWLYGTAVEHHSLYQYQFANAQNILAGFVQTETPYYQPNPDVKHSPYPTNATLNDPDYSSCVSGNCDALAMRIVNGTNTLIYGAGFYSFFNNYNVTCSNYKGPENCQSDIFRIEGNTNRLWVYALSTVGSENMVVVNGNSVARSSDNINVFPATIARFTYNV</sequence>
<dbReference type="AlphaFoldDB" id="A0A232LZK8"/>
<dbReference type="InterPro" id="IPR039279">
    <property type="entry name" value="QRT3-like"/>
</dbReference>
<dbReference type="PANTHER" id="PTHR33928:SF2">
    <property type="entry name" value="PECTATE LYASE SUPERFAMILY PROTEIN DOMAIN-CONTAINING PROTEIN-RELATED"/>
    <property type="match status" value="1"/>
</dbReference>
<keyword evidence="1" id="KW-0732">Signal</keyword>
<dbReference type="InterPro" id="IPR012334">
    <property type="entry name" value="Pectin_lyas_fold"/>
</dbReference>
<dbReference type="Pfam" id="PF12708">
    <property type="entry name" value="Pect-lyase_RHGA_epim"/>
    <property type="match status" value="2"/>
</dbReference>
<keyword evidence="4" id="KW-1185">Reference proteome</keyword>
<name>A0A232LZK8_9EURO</name>
<dbReference type="FunFam" id="2.160.20.10:FF:000023">
    <property type="entry name" value="Exo-beta-1,3-glucanase Exg0"/>
    <property type="match status" value="1"/>
</dbReference>
<dbReference type="EMBL" id="NPHW01003431">
    <property type="protein sequence ID" value="OXV09595.1"/>
    <property type="molecule type" value="Genomic_DNA"/>
</dbReference>
<evidence type="ECO:0000259" key="2">
    <source>
        <dbReference type="Pfam" id="PF12708"/>
    </source>
</evidence>
<gene>
    <name evidence="3" type="ORF">Egran_02640</name>
</gene>
<dbReference type="CDD" id="cd23668">
    <property type="entry name" value="GH55_beta13glucanase-like"/>
    <property type="match status" value="1"/>
</dbReference>
<dbReference type="Proteomes" id="UP000243515">
    <property type="component" value="Unassembled WGS sequence"/>
</dbReference>
<dbReference type="PANTHER" id="PTHR33928">
    <property type="entry name" value="POLYGALACTURONASE QRT3"/>
    <property type="match status" value="1"/>
</dbReference>
<evidence type="ECO:0000313" key="4">
    <source>
        <dbReference type="Proteomes" id="UP000243515"/>
    </source>
</evidence>